<reference evidence="3" key="1">
    <citation type="journal article" date="2021" name="Open Biol.">
        <title>Shared evolutionary footprints suggest mitochondrial oxidative damage underlies multiple complex I losses in fungi.</title>
        <authorList>
            <person name="Schikora-Tamarit M.A."/>
            <person name="Marcet-Houben M."/>
            <person name="Nosek J."/>
            <person name="Gabaldon T."/>
        </authorList>
    </citation>
    <scope>NUCLEOTIDE SEQUENCE</scope>
    <source>
        <strain evidence="3">CBS6341</strain>
    </source>
</reference>
<protein>
    <recommendedName>
        <fullName evidence="2">DUF7702 domain-containing protein</fullName>
    </recommendedName>
</protein>
<feature type="transmembrane region" description="Helical" evidence="1">
    <location>
        <begin position="199"/>
        <end position="217"/>
    </location>
</feature>
<sequence>MFGAWNIISIVEITFYALVILLGIYPTIKIISKKSRFGWFYIRYGILVFSKLVAGALLVGYIHQLNDYINGNEIENINGNEIENININLLIASLVLNSISLGFLNMLNNFIVAYVDKFGKIKEEQNKKKYPGQGIIYLIFPIESLKEFYRGKIFDGFESLSSKLTLYAIIINSVGSSRVEDTDSNERKVTKQIMEAGAIIYLISILSNGILTCIKIFHQKSIHFKKILGLSLTIFPFLLIRIIYNVCAAFTYSVDGTFSENVSKFTFLLGDWKLYLGLLFVEECICTAILLVITWIVLYEEPSQSSYTVENEKEYDESYNSV</sequence>
<dbReference type="OrthoDB" id="3981024at2759"/>
<feature type="transmembrane region" description="Helical" evidence="1">
    <location>
        <begin position="40"/>
        <end position="62"/>
    </location>
</feature>
<proteinExistence type="predicted"/>
<keyword evidence="1" id="KW-1133">Transmembrane helix</keyword>
<evidence type="ECO:0000313" key="3">
    <source>
        <dbReference type="EMBL" id="KAH3680262.1"/>
    </source>
</evidence>
<evidence type="ECO:0000259" key="2">
    <source>
        <dbReference type="Pfam" id="PF24800"/>
    </source>
</evidence>
<name>A0A9P8PZ69_9ASCO</name>
<keyword evidence="1" id="KW-0472">Membrane</keyword>
<dbReference type="EMBL" id="JAEUBF010000148">
    <property type="protein sequence ID" value="KAH3680262.1"/>
    <property type="molecule type" value="Genomic_DNA"/>
</dbReference>
<feature type="transmembrane region" description="Helical" evidence="1">
    <location>
        <begin position="274"/>
        <end position="298"/>
    </location>
</feature>
<accession>A0A9P8PZ69</accession>
<dbReference type="InterPro" id="IPR056119">
    <property type="entry name" value="DUF7702"/>
</dbReference>
<keyword evidence="4" id="KW-1185">Reference proteome</keyword>
<dbReference type="PANTHER" id="PTHR42109">
    <property type="entry name" value="UNPLACED GENOMIC SCAFFOLD UM_SCAF_CONTIG_1.265, WHOLE GENOME SHOTGUN SEQUENCE"/>
    <property type="match status" value="1"/>
</dbReference>
<gene>
    <name evidence="3" type="ORF">WICMUC_000443</name>
</gene>
<feature type="domain" description="DUF7702" evidence="2">
    <location>
        <begin position="162"/>
        <end position="295"/>
    </location>
</feature>
<evidence type="ECO:0000313" key="4">
    <source>
        <dbReference type="Proteomes" id="UP000769528"/>
    </source>
</evidence>
<keyword evidence="1" id="KW-0812">Transmembrane</keyword>
<feature type="transmembrane region" description="Helical" evidence="1">
    <location>
        <begin position="229"/>
        <end position="254"/>
    </location>
</feature>
<dbReference type="AlphaFoldDB" id="A0A9P8PZ69"/>
<evidence type="ECO:0000256" key="1">
    <source>
        <dbReference type="SAM" id="Phobius"/>
    </source>
</evidence>
<feature type="transmembrane region" description="Helical" evidence="1">
    <location>
        <begin position="6"/>
        <end position="28"/>
    </location>
</feature>
<dbReference type="Proteomes" id="UP000769528">
    <property type="component" value="Unassembled WGS sequence"/>
</dbReference>
<reference evidence="3" key="2">
    <citation type="submission" date="2021-01" db="EMBL/GenBank/DDBJ databases">
        <authorList>
            <person name="Schikora-Tamarit M.A."/>
        </authorList>
    </citation>
    <scope>NUCLEOTIDE SEQUENCE</scope>
    <source>
        <strain evidence="3">CBS6341</strain>
    </source>
</reference>
<dbReference type="PANTHER" id="PTHR42109:SF2">
    <property type="entry name" value="INTEGRAL MEMBRANE PROTEIN"/>
    <property type="match status" value="1"/>
</dbReference>
<comment type="caution">
    <text evidence="3">The sequence shown here is derived from an EMBL/GenBank/DDBJ whole genome shotgun (WGS) entry which is preliminary data.</text>
</comment>
<dbReference type="Pfam" id="PF24800">
    <property type="entry name" value="DUF7702"/>
    <property type="match status" value="1"/>
</dbReference>
<feature type="transmembrane region" description="Helical" evidence="1">
    <location>
        <begin position="89"/>
        <end position="115"/>
    </location>
</feature>
<organism evidence="3 4">
    <name type="scientific">Wickerhamomyces mucosus</name>
    <dbReference type="NCBI Taxonomy" id="1378264"/>
    <lineage>
        <taxon>Eukaryota</taxon>
        <taxon>Fungi</taxon>
        <taxon>Dikarya</taxon>
        <taxon>Ascomycota</taxon>
        <taxon>Saccharomycotina</taxon>
        <taxon>Saccharomycetes</taxon>
        <taxon>Phaffomycetales</taxon>
        <taxon>Wickerhamomycetaceae</taxon>
        <taxon>Wickerhamomyces</taxon>
    </lineage>
</organism>